<dbReference type="PANTHER" id="PTHR37507">
    <property type="entry name" value="SPORULATION PROTEIN YDCC"/>
    <property type="match status" value="1"/>
</dbReference>
<comment type="caution">
    <text evidence="2">The sequence shown here is derived from an EMBL/GenBank/DDBJ whole genome shotgun (WGS) entry which is preliminary data.</text>
</comment>
<name>A0ABV6QM42_9ACTN</name>
<evidence type="ECO:0000313" key="2">
    <source>
        <dbReference type="EMBL" id="MFC0625248.1"/>
    </source>
</evidence>
<reference evidence="2 3" key="1">
    <citation type="submission" date="2024-09" db="EMBL/GenBank/DDBJ databases">
        <authorList>
            <person name="Sun Q."/>
            <person name="Mori K."/>
        </authorList>
    </citation>
    <scope>NUCLEOTIDE SEQUENCE [LARGE SCALE GENOMIC DNA]</scope>
    <source>
        <strain evidence="2 3">CGMCC 1.15906</strain>
    </source>
</reference>
<evidence type="ECO:0000256" key="1">
    <source>
        <dbReference type="SAM" id="MobiDB-lite"/>
    </source>
</evidence>
<gene>
    <name evidence="2" type="ORF">ACFFGN_14310</name>
</gene>
<dbReference type="Proteomes" id="UP001589890">
    <property type="component" value="Unassembled WGS sequence"/>
</dbReference>
<feature type="compositionally biased region" description="Basic and acidic residues" evidence="1">
    <location>
        <begin position="248"/>
        <end position="259"/>
    </location>
</feature>
<feature type="region of interest" description="Disordered" evidence="1">
    <location>
        <begin position="234"/>
        <end position="260"/>
    </location>
</feature>
<evidence type="ECO:0000313" key="3">
    <source>
        <dbReference type="Proteomes" id="UP001589890"/>
    </source>
</evidence>
<dbReference type="EMBL" id="JBHLTC010000018">
    <property type="protein sequence ID" value="MFC0625248.1"/>
    <property type="molecule type" value="Genomic_DNA"/>
</dbReference>
<accession>A0ABV6QM42</accession>
<dbReference type="RefSeq" id="WP_380047462.1">
    <property type="nucleotide sequence ID" value="NZ_JBHLTC010000018.1"/>
</dbReference>
<dbReference type="InterPro" id="IPR052944">
    <property type="entry name" value="Sporulation_related"/>
</dbReference>
<sequence length="338" mass="35173">MADASPDLPDITAQQLLTNVQRAKVDGLSGVVRSSTDLGLPALPGVGGSEALDLITGDHTARIALAAPDKARAAVLDDMAERVFTTDGKTAWAYDSRSREATKVTLPAGRPFEGRPDKAPGQAYDPTKVAKQFLDAVDPSTDVSVTGTESVAGRDAYLLKLTPRTDQTTVGSVLLAVDAKKWVPLQVKVLARAGGDPAVEVGFTEVSFDVPAVSTFSFTPPKGTKVTEEKLPALTGKRGPADKPVLPEGKHAPKWDGKGKPTVIGEGWSSVVVLKGDKANSGPLQQLLANAPAVQGSWGSGKVLTTRMVSALFTDDGRIIVGLVTPKALEAAAAKAPR</sequence>
<organism evidence="2 3">
    <name type="scientific">Kribbella deserti</name>
    <dbReference type="NCBI Taxonomy" id="1926257"/>
    <lineage>
        <taxon>Bacteria</taxon>
        <taxon>Bacillati</taxon>
        <taxon>Actinomycetota</taxon>
        <taxon>Actinomycetes</taxon>
        <taxon>Propionibacteriales</taxon>
        <taxon>Kribbellaceae</taxon>
        <taxon>Kribbella</taxon>
    </lineage>
</organism>
<keyword evidence="3" id="KW-1185">Reference proteome</keyword>
<dbReference type="PANTHER" id="PTHR37507:SF2">
    <property type="entry name" value="SPORULATION PROTEIN YDCC"/>
    <property type="match status" value="1"/>
</dbReference>
<proteinExistence type="predicted"/>
<protein>
    <submittedName>
        <fullName evidence="2">Outer membrane lipoprotein carrier protein LolA</fullName>
    </submittedName>
</protein>
<dbReference type="SUPFAM" id="SSF89392">
    <property type="entry name" value="Prokaryotic lipoproteins and lipoprotein localization factors"/>
    <property type="match status" value="1"/>
</dbReference>
<dbReference type="InterPro" id="IPR029046">
    <property type="entry name" value="LolA/LolB/LppX"/>
</dbReference>
<keyword evidence="2" id="KW-0449">Lipoprotein</keyword>
<dbReference type="Gene3D" id="2.50.20.10">
    <property type="entry name" value="Lipoprotein localisation LolA/LolB/LppX"/>
    <property type="match status" value="1"/>
</dbReference>